<comment type="caution">
    <text evidence="1">The sequence shown here is derived from an EMBL/GenBank/DDBJ whole genome shotgun (WGS) entry which is preliminary data.</text>
</comment>
<name>A0AAI9T6U9_PENTH</name>
<gene>
    <name evidence="1" type="ORF">VN97_g11955</name>
</gene>
<reference evidence="1" key="2">
    <citation type="journal article" date="2016" name="Fungal Biol.">
        <title>Ochratoxin A production by Penicillium thymicola.</title>
        <authorList>
            <person name="Nguyen H.D.T."/>
            <person name="McMullin D.R."/>
            <person name="Ponomareva E."/>
            <person name="Riley R."/>
            <person name="Pomraning K.R."/>
            <person name="Baker S.E."/>
            <person name="Seifert K.A."/>
        </authorList>
    </citation>
    <scope>NUCLEOTIDE SEQUENCE</scope>
    <source>
        <strain evidence="1">DAOM 180753</strain>
    </source>
</reference>
<reference evidence="1" key="1">
    <citation type="submission" date="2015-06" db="EMBL/GenBank/DDBJ databases">
        <authorList>
            <person name="Nguyen H."/>
        </authorList>
    </citation>
    <scope>NUCLEOTIDE SEQUENCE</scope>
    <source>
        <strain evidence="1">DAOM 180753</strain>
    </source>
</reference>
<sequence>MADWVANGNAPQPMTNLPVNLDPTSRKERIWTIAWIRETTNKCSWELRNDFAGFVIVDDYRAWEFANDILRLPVPQNISKRLIYFCDASIRCLCACRRNCLALASSEWEGKGVFYPLSVDNSATVERLAIACTFELTISDIDGEKSTVEERLRADKNLLQQHLSLTRSHLHGKTEDVFVFTDDTNALRRVGGCLPYDPDGDMASHLEAISRHSETLD</sequence>
<evidence type="ECO:0000313" key="1">
    <source>
        <dbReference type="EMBL" id="KAJ9481518.1"/>
    </source>
</evidence>
<dbReference type="EMBL" id="LACB01000758">
    <property type="protein sequence ID" value="KAJ9481518.1"/>
    <property type="molecule type" value="Genomic_DNA"/>
</dbReference>
<organism evidence="1 2">
    <name type="scientific">Penicillium thymicola</name>
    <dbReference type="NCBI Taxonomy" id="293382"/>
    <lineage>
        <taxon>Eukaryota</taxon>
        <taxon>Fungi</taxon>
        <taxon>Dikarya</taxon>
        <taxon>Ascomycota</taxon>
        <taxon>Pezizomycotina</taxon>
        <taxon>Eurotiomycetes</taxon>
        <taxon>Eurotiomycetidae</taxon>
        <taxon>Eurotiales</taxon>
        <taxon>Aspergillaceae</taxon>
        <taxon>Penicillium</taxon>
    </lineage>
</organism>
<protein>
    <submittedName>
        <fullName evidence="1">Uncharacterized protein</fullName>
    </submittedName>
</protein>
<proteinExistence type="predicted"/>
<evidence type="ECO:0000313" key="2">
    <source>
        <dbReference type="Proteomes" id="UP001227192"/>
    </source>
</evidence>
<dbReference type="Proteomes" id="UP001227192">
    <property type="component" value="Unassembled WGS sequence"/>
</dbReference>
<accession>A0AAI9T6U9</accession>
<keyword evidence="2" id="KW-1185">Reference proteome</keyword>
<dbReference type="AlphaFoldDB" id="A0AAI9T6U9"/>